<dbReference type="OrthoDB" id="2100128at2759"/>
<dbReference type="STRING" id="1441469.A0A1Q5QBI3"/>
<gene>
    <name evidence="2" type="ORF">UA08_01626</name>
</gene>
<dbReference type="EMBL" id="LFMY01000002">
    <property type="protein sequence ID" value="OKL63129.1"/>
    <property type="molecule type" value="Genomic_DNA"/>
</dbReference>
<evidence type="ECO:0000313" key="3">
    <source>
        <dbReference type="Proteomes" id="UP000214365"/>
    </source>
</evidence>
<dbReference type="PANTHER" id="PTHR39398:SF1">
    <property type="entry name" value="CSN8_PSMD8_EIF3K DOMAIN-CONTAINING PROTEIN"/>
    <property type="match status" value="1"/>
</dbReference>
<dbReference type="AlphaFoldDB" id="A0A1Q5QBI3"/>
<accession>A0A1Q5QBI3</accession>
<evidence type="ECO:0000313" key="2">
    <source>
        <dbReference type="EMBL" id="OKL63129.1"/>
    </source>
</evidence>
<feature type="compositionally biased region" description="Low complexity" evidence="1">
    <location>
        <begin position="15"/>
        <end position="24"/>
    </location>
</feature>
<feature type="region of interest" description="Disordered" evidence="1">
    <location>
        <begin position="87"/>
        <end position="106"/>
    </location>
</feature>
<protein>
    <recommendedName>
        <fullName evidence="4">CSN8/PSMD8/EIF3K domain-containing protein</fullName>
    </recommendedName>
</protein>
<proteinExistence type="predicted"/>
<evidence type="ECO:0008006" key="4">
    <source>
        <dbReference type="Google" id="ProtNLM"/>
    </source>
</evidence>
<name>A0A1Q5QBI3_TALAT</name>
<dbReference type="RefSeq" id="XP_020123250.1">
    <property type="nucleotide sequence ID" value="XM_020261310.1"/>
</dbReference>
<evidence type="ECO:0000256" key="1">
    <source>
        <dbReference type="SAM" id="MobiDB-lite"/>
    </source>
</evidence>
<feature type="region of interest" description="Disordered" evidence="1">
    <location>
        <begin position="1"/>
        <end position="40"/>
    </location>
</feature>
<dbReference type="PANTHER" id="PTHR39398">
    <property type="entry name" value="YALI0F14311P"/>
    <property type="match status" value="1"/>
</dbReference>
<organism evidence="2 3">
    <name type="scientific">Talaromyces atroroseus</name>
    <dbReference type="NCBI Taxonomy" id="1441469"/>
    <lineage>
        <taxon>Eukaryota</taxon>
        <taxon>Fungi</taxon>
        <taxon>Dikarya</taxon>
        <taxon>Ascomycota</taxon>
        <taxon>Pezizomycotina</taxon>
        <taxon>Eurotiomycetes</taxon>
        <taxon>Eurotiomycetidae</taxon>
        <taxon>Eurotiales</taxon>
        <taxon>Trichocomaceae</taxon>
        <taxon>Talaromyces</taxon>
        <taxon>Talaromyces sect. Trachyspermi</taxon>
    </lineage>
</organism>
<keyword evidence="3" id="KW-1185">Reference proteome</keyword>
<comment type="caution">
    <text evidence="2">The sequence shown here is derived from an EMBL/GenBank/DDBJ whole genome shotgun (WGS) entry which is preliminary data.</text>
</comment>
<reference evidence="2 3" key="1">
    <citation type="submission" date="2015-06" db="EMBL/GenBank/DDBJ databases">
        <title>Talaromyces atroroseus IBT 11181 draft genome.</title>
        <authorList>
            <person name="Rasmussen K.B."/>
            <person name="Rasmussen S."/>
            <person name="Petersen B."/>
            <person name="Sicheritz-Ponten T."/>
            <person name="Mortensen U.H."/>
            <person name="Thrane U."/>
        </authorList>
    </citation>
    <scope>NUCLEOTIDE SEQUENCE [LARGE SCALE GENOMIC DNA]</scope>
    <source>
        <strain evidence="2 3">IBT 11181</strain>
    </source>
</reference>
<sequence length="354" mass="40004">MSFHARSSPFKRPDTSNSSSTNRGSRLRPISDSLEAVGFPSKGDRTLLEHKAQQTYYDTIVDRYMRFCSCHSHDLDAAWASLPASASADATKNPPSNVPVPPTGKPAAKPVYHDEIAAGLIAKTERLSLTTTQPQQRSTGEKQRPPAAELSSLLMSLRKLREGILATSSTTPVTFQQQVHIFSIRFSILARHPPSYFSSLRYLLENLHTTSHPLTKHELTEFTSYLVLDYACRQNSLAPAYMLLIQSKQKYGFQSLVVDRILSALIHDNWITFWRTHKEVDGYTRAIMNWATDHVMRQALKAVGRTYLSVNVSWLLETCTGDDGWTWQDLAERERLGWQLEGESIIIRKPKART</sequence>
<dbReference type="GeneID" id="31001381"/>
<dbReference type="Proteomes" id="UP000214365">
    <property type="component" value="Unassembled WGS sequence"/>
</dbReference>